<evidence type="ECO:0000313" key="2">
    <source>
        <dbReference type="Proteomes" id="UP000283509"/>
    </source>
</evidence>
<feature type="non-terminal residue" evidence="1">
    <location>
        <position position="204"/>
    </location>
</feature>
<dbReference type="AlphaFoldDB" id="A0A423T8L5"/>
<evidence type="ECO:0000313" key="1">
    <source>
        <dbReference type="EMBL" id="ROT72813.1"/>
    </source>
</evidence>
<proteinExistence type="predicted"/>
<gene>
    <name evidence="1" type="ORF">C7M84_008770</name>
</gene>
<reference evidence="1 2" key="1">
    <citation type="submission" date="2018-04" db="EMBL/GenBank/DDBJ databases">
        <authorList>
            <person name="Zhang X."/>
            <person name="Yuan J."/>
            <person name="Li F."/>
            <person name="Xiang J."/>
        </authorList>
    </citation>
    <scope>NUCLEOTIDE SEQUENCE [LARGE SCALE GENOMIC DNA]</scope>
    <source>
        <tissue evidence="1">Muscle</tissue>
    </source>
</reference>
<sequence>MNEGVVSLDILPALADSCTAHLATLAKLPNTSLQPHPCPDFSPVLDLRDCDPAQGGEIDPLECAMILKEAKHNRRKKKTLPCKMNLCYGREHDDGCFPVKVEPAPDNACVPAHLKARLMYGGYPGYCVQNSKIHLIYVNEYLGPGRVPPLLLCWQRHPLAGPCPPQPAMPTIVPIIRYNCWNLKEDQINPTADCPEHTKWLDFK</sequence>
<name>A0A423T8L5_PENVA</name>
<keyword evidence="2" id="KW-1185">Reference proteome</keyword>
<comment type="caution">
    <text evidence="1">The sequence shown here is derived from an EMBL/GenBank/DDBJ whole genome shotgun (WGS) entry which is preliminary data.</text>
</comment>
<dbReference type="Proteomes" id="UP000283509">
    <property type="component" value="Unassembled WGS sequence"/>
</dbReference>
<dbReference type="EMBL" id="QCYY01002108">
    <property type="protein sequence ID" value="ROT72813.1"/>
    <property type="molecule type" value="Genomic_DNA"/>
</dbReference>
<accession>A0A423T8L5</accession>
<organism evidence="1 2">
    <name type="scientific">Penaeus vannamei</name>
    <name type="common">Whiteleg shrimp</name>
    <name type="synonym">Litopenaeus vannamei</name>
    <dbReference type="NCBI Taxonomy" id="6689"/>
    <lineage>
        <taxon>Eukaryota</taxon>
        <taxon>Metazoa</taxon>
        <taxon>Ecdysozoa</taxon>
        <taxon>Arthropoda</taxon>
        <taxon>Crustacea</taxon>
        <taxon>Multicrustacea</taxon>
        <taxon>Malacostraca</taxon>
        <taxon>Eumalacostraca</taxon>
        <taxon>Eucarida</taxon>
        <taxon>Decapoda</taxon>
        <taxon>Dendrobranchiata</taxon>
        <taxon>Penaeoidea</taxon>
        <taxon>Penaeidae</taxon>
        <taxon>Penaeus</taxon>
    </lineage>
</organism>
<reference evidence="1 2" key="2">
    <citation type="submission" date="2019-01" db="EMBL/GenBank/DDBJ databases">
        <title>The decoding of complex shrimp genome reveals the adaptation for benthos swimmer, frequently molting mechanism and breeding impact on genome.</title>
        <authorList>
            <person name="Sun Y."/>
            <person name="Gao Y."/>
            <person name="Yu Y."/>
        </authorList>
    </citation>
    <scope>NUCLEOTIDE SEQUENCE [LARGE SCALE GENOMIC DNA]</scope>
    <source>
        <tissue evidence="1">Muscle</tissue>
    </source>
</reference>
<protein>
    <submittedName>
        <fullName evidence="1">Uncharacterized protein</fullName>
    </submittedName>
</protein>